<dbReference type="GO" id="GO:0005829">
    <property type="term" value="C:cytosol"/>
    <property type="evidence" value="ECO:0007669"/>
    <property type="project" value="TreeGrafter"/>
</dbReference>
<comment type="subunit">
    <text evidence="4 5">Homodimer.</text>
</comment>
<dbReference type="PANTHER" id="PTHR11609">
    <property type="entry name" value="PURINE BIOSYNTHESIS PROTEIN 6/7, PUR6/7"/>
    <property type="match status" value="1"/>
</dbReference>
<feature type="binding site" evidence="4">
    <location>
        <begin position="170"/>
        <end position="173"/>
    </location>
    <ligand>
        <name>ATP</name>
        <dbReference type="ChEBI" id="CHEBI:30616"/>
    </ligand>
</feature>
<gene>
    <name evidence="4 5" type="primary">purK</name>
    <name evidence="7" type="ORF">NIASO_00640</name>
</gene>
<dbReference type="InterPro" id="IPR005875">
    <property type="entry name" value="PurK"/>
</dbReference>
<organism evidence="7 8">
    <name type="scientific">Niabella soli DSM 19437</name>
    <dbReference type="NCBI Taxonomy" id="929713"/>
    <lineage>
        <taxon>Bacteria</taxon>
        <taxon>Pseudomonadati</taxon>
        <taxon>Bacteroidota</taxon>
        <taxon>Chitinophagia</taxon>
        <taxon>Chitinophagales</taxon>
        <taxon>Chitinophagaceae</taxon>
        <taxon>Niabella</taxon>
    </lineage>
</organism>
<dbReference type="KEGG" id="nso:NIASO_00640"/>
<name>W0ETL4_9BACT</name>
<feature type="binding site" evidence="4">
    <location>
        <begin position="257"/>
        <end position="258"/>
    </location>
    <ligand>
        <name>ATP</name>
        <dbReference type="ChEBI" id="CHEBI:30616"/>
    </ligand>
</feature>
<dbReference type="RefSeq" id="WP_008582221.1">
    <property type="nucleotide sequence ID" value="NZ_CP007035.1"/>
</dbReference>
<dbReference type="GO" id="GO:0034028">
    <property type="term" value="F:5-(carboxyamino)imidazole ribonucleotide synthase activity"/>
    <property type="evidence" value="ECO:0007669"/>
    <property type="project" value="UniProtKB-UniRule"/>
</dbReference>
<dbReference type="InterPro" id="IPR040686">
    <property type="entry name" value="PurK_C"/>
</dbReference>
<feature type="binding site" evidence="4">
    <location>
        <position position="178"/>
    </location>
    <ligand>
        <name>ATP</name>
        <dbReference type="ChEBI" id="CHEBI:30616"/>
    </ligand>
</feature>
<dbReference type="Gene3D" id="3.40.50.20">
    <property type="match status" value="1"/>
</dbReference>
<comment type="similarity">
    <text evidence="4 5">Belongs to the PurK/PurT family.</text>
</comment>
<dbReference type="Pfam" id="PF17769">
    <property type="entry name" value="PurK_C"/>
    <property type="match status" value="1"/>
</dbReference>
<dbReference type="GO" id="GO:0004638">
    <property type="term" value="F:phosphoribosylaminoimidazole carboxylase activity"/>
    <property type="evidence" value="ECO:0007669"/>
    <property type="project" value="InterPro"/>
</dbReference>
<dbReference type="InterPro" id="IPR003135">
    <property type="entry name" value="ATP-grasp_carboxylate-amine"/>
</dbReference>
<dbReference type="PROSITE" id="PS50975">
    <property type="entry name" value="ATP_GRASP"/>
    <property type="match status" value="1"/>
</dbReference>
<dbReference type="Proteomes" id="UP000003586">
    <property type="component" value="Chromosome"/>
</dbReference>
<evidence type="ECO:0000256" key="5">
    <source>
        <dbReference type="RuleBase" id="RU361200"/>
    </source>
</evidence>
<dbReference type="STRING" id="929713.NIASO_00640"/>
<dbReference type="InterPro" id="IPR016185">
    <property type="entry name" value="PreATP-grasp_dom_sf"/>
</dbReference>
<feature type="binding site" evidence="4">
    <location>
        <position position="101"/>
    </location>
    <ligand>
        <name>ATP</name>
        <dbReference type="ChEBI" id="CHEBI:30616"/>
    </ligand>
</feature>
<dbReference type="AlphaFoldDB" id="W0ETL4"/>
<dbReference type="UniPathway" id="UPA00074">
    <property type="reaction ID" value="UER00942"/>
</dbReference>
<evidence type="ECO:0000313" key="8">
    <source>
        <dbReference type="Proteomes" id="UP000003586"/>
    </source>
</evidence>
<evidence type="ECO:0000256" key="2">
    <source>
        <dbReference type="ARBA" id="ARBA00022755"/>
    </source>
</evidence>
<evidence type="ECO:0000256" key="3">
    <source>
        <dbReference type="ARBA" id="ARBA00022840"/>
    </source>
</evidence>
<dbReference type="GO" id="GO:0046872">
    <property type="term" value="F:metal ion binding"/>
    <property type="evidence" value="ECO:0007669"/>
    <property type="project" value="InterPro"/>
</dbReference>
<keyword evidence="8" id="KW-1185">Reference proteome</keyword>
<comment type="function">
    <text evidence="4">Catalyzes the ATP-dependent conversion of 5-aminoimidazole ribonucleotide (AIR) and HCO(3)(-) to N5-carboxyaminoimidazole ribonucleotide (N5-CAIR).</text>
</comment>
<reference evidence="7 8" key="1">
    <citation type="submission" date="2013-12" db="EMBL/GenBank/DDBJ databases">
        <authorList>
            <consortium name="DOE Joint Genome Institute"/>
            <person name="Eisen J."/>
            <person name="Huntemann M."/>
            <person name="Han J."/>
            <person name="Chen A."/>
            <person name="Kyrpides N."/>
            <person name="Mavromatis K."/>
            <person name="Markowitz V."/>
            <person name="Palaniappan K."/>
            <person name="Ivanova N."/>
            <person name="Schaumberg A."/>
            <person name="Pati A."/>
            <person name="Liolios K."/>
            <person name="Nordberg H.P."/>
            <person name="Cantor M.N."/>
            <person name="Hua S.X."/>
            <person name="Woyke T."/>
        </authorList>
    </citation>
    <scope>NUCLEOTIDE SEQUENCE [LARGE SCALE GENOMIC DNA]</scope>
    <source>
        <strain evidence="8">DSM 19437</strain>
    </source>
</reference>
<sequence>MQKVGILGGGQLGRMLLQAAANYPVETFVLENDDHCPAAHLCDHFTKGDIKDYDAVYNFGKNLDTITIEIENVNVDALEALEKEGVTVIPHPSVLRTIRNKATQKKYYTDHQIPTSEYILTHNIQELADQAHFFPAVHKIAEGGYDGRGVQIIETEQDVAKGFDAMSVLEKQVTIEKEIAFMIAISRSGDIAIYPPVQMIFDKGLNLLDFQLCPAEMEEKTYWKAEAIALTTVKNFNSPGIFAVELFVTPEGNVLVNETAPRVHNSGHHTIEAHYSSQFDMVWRILLNYPLGSTEAIMPSVMLNILGKDGFSGEAHYEGLKELLKIENAFFHLYGKKQTKPGRKMGHVTVISNEKADLLHKANKIKHGLSVISHTRD</sequence>
<accession>W0ETL4</accession>
<dbReference type="HOGENOM" id="CLU_011534_0_2_10"/>
<feature type="domain" description="ATP-grasp" evidence="6">
    <location>
        <begin position="105"/>
        <end position="287"/>
    </location>
</feature>
<keyword evidence="4 5" id="KW-0436">Ligase</keyword>
<dbReference type="NCBIfam" id="TIGR01161">
    <property type="entry name" value="purK"/>
    <property type="match status" value="1"/>
</dbReference>
<keyword evidence="3 4" id="KW-0067">ATP-binding</keyword>
<dbReference type="SUPFAM" id="SSF52440">
    <property type="entry name" value="PreATP-grasp domain"/>
    <property type="match status" value="1"/>
</dbReference>
<dbReference type="InterPro" id="IPR054350">
    <property type="entry name" value="PurT/PurK_preATP-grasp"/>
</dbReference>
<evidence type="ECO:0000259" key="6">
    <source>
        <dbReference type="PROSITE" id="PS50975"/>
    </source>
</evidence>
<dbReference type="Gene3D" id="3.30.470.20">
    <property type="entry name" value="ATP-grasp fold, B domain"/>
    <property type="match status" value="1"/>
</dbReference>
<evidence type="ECO:0000313" key="7">
    <source>
        <dbReference type="EMBL" id="AHF14102.1"/>
    </source>
</evidence>
<evidence type="ECO:0000256" key="1">
    <source>
        <dbReference type="ARBA" id="ARBA00022741"/>
    </source>
</evidence>
<dbReference type="EMBL" id="CP007035">
    <property type="protein sequence ID" value="AHF14102.1"/>
    <property type="molecule type" value="Genomic_DNA"/>
</dbReference>
<dbReference type="SUPFAM" id="SSF51246">
    <property type="entry name" value="Rudiment single hybrid motif"/>
    <property type="match status" value="1"/>
</dbReference>
<dbReference type="OrthoDB" id="9804625at2"/>
<keyword evidence="1 4" id="KW-0547">Nucleotide-binding</keyword>
<dbReference type="Gene3D" id="3.30.1490.20">
    <property type="entry name" value="ATP-grasp fold, A domain"/>
    <property type="match status" value="1"/>
</dbReference>
<comment type="pathway">
    <text evidence="4 5">Purine metabolism; IMP biosynthesis via de novo pathway; 5-amino-1-(5-phospho-D-ribosyl)imidazole-4-carboxylate from 5-amino-1-(5-phospho-D-ribosyl)imidazole (N5-CAIR route): step 1/2.</text>
</comment>
<dbReference type="eggNOG" id="COG0026">
    <property type="taxonomic scope" value="Bacteria"/>
</dbReference>
<dbReference type="InterPro" id="IPR011761">
    <property type="entry name" value="ATP-grasp"/>
</dbReference>
<dbReference type="PANTHER" id="PTHR11609:SF5">
    <property type="entry name" value="PHOSPHORIBOSYLAMINOIMIDAZOLE CARBOXYLASE"/>
    <property type="match status" value="1"/>
</dbReference>
<dbReference type="SUPFAM" id="SSF56059">
    <property type="entry name" value="Glutathione synthetase ATP-binding domain-like"/>
    <property type="match status" value="1"/>
</dbReference>
<dbReference type="InterPro" id="IPR013815">
    <property type="entry name" value="ATP_grasp_subdomain_1"/>
</dbReference>
<comment type="caution">
    <text evidence="4">Lacks conserved residue(s) required for the propagation of feature annotation.</text>
</comment>
<dbReference type="Pfam" id="PF02222">
    <property type="entry name" value="ATP-grasp"/>
    <property type="match status" value="1"/>
</dbReference>
<proteinExistence type="inferred from homology"/>
<comment type="catalytic activity">
    <reaction evidence="4 5">
        <text>5-amino-1-(5-phospho-beta-D-ribosyl)imidazole + hydrogencarbonate + ATP = 5-carboxyamino-1-(5-phospho-D-ribosyl)imidazole + ADP + phosphate + 2 H(+)</text>
        <dbReference type="Rhea" id="RHEA:19317"/>
        <dbReference type="ChEBI" id="CHEBI:15378"/>
        <dbReference type="ChEBI" id="CHEBI:17544"/>
        <dbReference type="ChEBI" id="CHEBI:30616"/>
        <dbReference type="ChEBI" id="CHEBI:43474"/>
        <dbReference type="ChEBI" id="CHEBI:58730"/>
        <dbReference type="ChEBI" id="CHEBI:137981"/>
        <dbReference type="ChEBI" id="CHEBI:456216"/>
        <dbReference type="EC" id="6.3.4.18"/>
    </reaction>
</comment>
<dbReference type="GO" id="GO:0006189">
    <property type="term" value="P:'de novo' IMP biosynthetic process"/>
    <property type="evidence" value="ECO:0007669"/>
    <property type="project" value="UniProtKB-UniRule"/>
</dbReference>
<dbReference type="Pfam" id="PF22660">
    <property type="entry name" value="RS_preATP-grasp-like"/>
    <property type="match status" value="1"/>
</dbReference>
<keyword evidence="2 4" id="KW-0658">Purine biosynthesis</keyword>
<dbReference type="EC" id="6.3.4.18" evidence="4 5"/>
<protein>
    <recommendedName>
        <fullName evidence="4 5">N5-carboxyaminoimidazole ribonucleotide synthase</fullName>
        <shortName evidence="4 5">N5-CAIR synthase</shortName>
        <ecNumber evidence="4 5">6.3.4.18</ecNumber>
    </recommendedName>
    <alternativeName>
        <fullName evidence="4 5">5-(carboxyamino)imidazole ribonucleotide synthetase</fullName>
    </alternativeName>
</protein>
<dbReference type="NCBIfam" id="NF004679">
    <property type="entry name" value="PRK06019.1-5"/>
    <property type="match status" value="1"/>
</dbReference>
<evidence type="ECO:0000256" key="4">
    <source>
        <dbReference type="HAMAP-Rule" id="MF_01928"/>
    </source>
</evidence>
<comment type="function">
    <text evidence="5">Catalyzes the ATP-dependent conversion of 5-aminoimidazole ribonucleotide (AIR) and HCO(3)- to N5-carboxyaminoimidazole ribonucleotide (N5-CAIR).</text>
</comment>
<feature type="binding site" evidence="4">
    <location>
        <position position="139"/>
    </location>
    <ligand>
        <name>ATP</name>
        <dbReference type="ChEBI" id="CHEBI:30616"/>
    </ligand>
</feature>
<dbReference type="HAMAP" id="MF_01928">
    <property type="entry name" value="PurK"/>
    <property type="match status" value="1"/>
</dbReference>
<dbReference type="InterPro" id="IPR011054">
    <property type="entry name" value="Rudment_hybrid_motif"/>
</dbReference>
<dbReference type="GO" id="GO:0005524">
    <property type="term" value="F:ATP binding"/>
    <property type="evidence" value="ECO:0007669"/>
    <property type="project" value="UniProtKB-UniRule"/>
</dbReference>